<accession>A0A1E5QBY2</accession>
<dbReference type="InterPro" id="IPR001173">
    <property type="entry name" value="Glyco_trans_2-like"/>
</dbReference>
<reference evidence="3" key="1">
    <citation type="submission" date="2016-07" db="EMBL/GenBank/DDBJ databases">
        <authorList>
            <person name="Florea S."/>
            <person name="Webb J.S."/>
            <person name="Jaromczyk J."/>
            <person name="Schardl C.L."/>
        </authorList>
    </citation>
    <scope>NUCLEOTIDE SEQUENCE [LARGE SCALE GENOMIC DNA]</scope>
    <source>
        <strain evidence="3">MV-1</strain>
    </source>
</reference>
<evidence type="ECO:0000313" key="3">
    <source>
        <dbReference type="Proteomes" id="UP000095347"/>
    </source>
</evidence>
<protein>
    <recommendedName>
        <fullName evidence="1">Glycosyltransferase 2-like domain-containing protein</fullName>
    </recommendedName>
</protein>
<dbReference type="InterPro" id="IPR029044">
    <property type="entry name" value="Nucleotide-diphossugar_trans"/>
</dbReference>
<dbReference type="EMBL" id="MCGG01000003">
    <property type="protein sequence ID" value="OEJ69575.1"/>
    <property type="molecule type" value="Genomic_DNA"/>
</dbReference>
<dbReference type="STRING" id="28181.BEN30_02550"/>
<feature type="domain" description="Glycosyltransferase 2-like" evidence="1">
    <location>
        <begin position="9"/>
        <end position="140"/>
    </location>
</feature>
<dbReference type="Pfam" id="PF00535">
    <property type="entry name" value="Glycos_transf_2"/>
    <property type="match status" value="1"/>
</dbReference>
<evidence type="ECO:0000259" key="1">
    <source>
        <dbReference type="Pfam" id="PF00535"/>
    </source>
</evidence>
<dbReference type="OrthoDB" id="396512at2"/>
<dbReference type="Gene3D" id="3.90.550.10">
    <property type="entry name" value="Spore Coat Polysaccharide Biosynthesis Protein SpsA, Chain A"/>
    <property type="match status" value="1"/>
</dbReference>
<comment type="caution">
    <text evidence="2">The sequence shown here is derived from an EMBL/GenBank/DDBJ whole genome shotgun (WGS) entry which is preliminary data.</text>
</comment>
<dbReference type="SUPFAM" id="SSF53448">
    <property type="entry name" value="Nucleotide-diphospho-sugar transferases"/>
    <property type="match status" value="1"/>
</dbReference>
<dbReference type="CDD" id="cd00761">
    <property type="entry name" value="Glyco_tranf_GTA_type"/>
    <property type="match status" value="1"/>
</dbReference>
<sequence length="332" mass="38437">MSLNTKLAIALPTYNRAITIDFFLKTYIPVVKDHNIGIYISNNASTDNTLEVIEKWKSVYPYIFCSGFDETVHVDINVENALKLSPAEYTWLIGDGYEIPQQSLEYLLNVLPDGSDKYDFVIANLVGRIKDIDEKIYRDQNQVLEDLAWMITCLGCTVYHKSVIPLGDYSRYRATEFGHVGFVFDILSKLDFKLLWSPNITIVTLKTPERKPGWGQYFLSNIFEKWPSFISLLPDSYGASSKAIAMRAFLQKSKLLGWRNMLTIRSQGFLNKEIYRRYEGIVSEVAPGFLKSYMLFLTYMPEGLCAFVLKRVEWIRRKNFQIRKAFNPDLRI</sequence>
<evidence type="ECO:0000313" key="2">
    <source>
        <dbReference type="EMBL" id="OEJ69575.1"/>
    </source>
</evidence>
<dbReference type="RefSeq" id="WP_069956459.1">
    <property type="nucleotide sequence ID" value="NZ_MCGG01000003.1"/>
</dbReference>
<dbReference type="AlphaFoldDB" id="A0A1E5QBY2"/>
<proteinExistence type="predicted"/>
<dbReference type="Proteomes" id="UP000095347">
    <property type="component" value="Unassembled WGS sequence"/>
</dbReference>
<gene>
    <name evidence="2" type="ORF">BEN30_02550</name>
</gene>
<keyword evidence="3" id="KW-1185">Reference proteome</keyword>
<name>A0A1E5QBY2_9PROT</name>
<organism evidence="2 3">
    <name type="scientific">Magnetovibrio blakemorei</name>
    <dbReference type="NCBI Taxonomy" id="28181"/>
    <lineage>
        <taxon>Bacteria</taxon>
        <taxon>Pseudomonadati</taxon>
        <taxon>Pseudomonadota</taxon>
        <taxon>Alphaproteobacteria</taxon>
        <taxon>Rhodospirillales</taxon>
        <taxon>Magnetovibrionaceae</taxon>
        <taxon>Magnetovibrio</taxon>
    </lineage>
</organism>